<protein>
    <submittedName>
        <fullName evidence="6">ANK_REP_REGION domain-containing protein</fullName>
    </submittedName>
</protein>
<evidence type="ECO:0000313" key="4">
    <source>
        <dbReference type="EMBL" id="VDD85284.1"/>
    </source>
</evidence>
<dbReference type="WBParaSite" id="EVEC_0000063401-mRNA-1">
    <property type="protein sequence ID" value="EVEC_0000063401-mRNA-1"/>
    <property type="gene ID" value="EVEC_0000063401"/>
</dbReference>
<keyword evidence="2 3" id="KW-0040">ANK repeat</keyword>
<dbReference type="PRINTS" id="PR01415">
    <property type="entry name" value="ANKYRIN"/>
</dbReference>
<dbReference type="SUPFAM" id="SSF48403">
    <property type="entry name" value="Ankyrin repeat"/>
    <property type="match status" value="1"/>
</dbReference>
<proteinExistence type="predicted"/>
<evidence type="ECO:0000256" key="3">
    <source>
        <dbReference type="PROSITE-ProRule" id="PRU00023"/>
    </source>
</evidence>
<dbReference type="InterPro" id="IPR002110">
    <property type="entry name" value="Ankyrin_rpt"/>
</dbReference>
<dbReference type="PROSITE" id="PS50088">
    <property type="entry name" value="ANK_REPEAT"/>
    <property type="match status" value="2"/>
</dbReference>
<dbReference type="OrthoDB" id="539213at2759"/>
<sequence>MGFPYIKQLCELSKKGDLESICRLIDEHRKGSDEGQIKKAMEKALFIAFEFGHPEIVQFFVNYGVNVTIKDDDGKTPMHWAAEKRHTEIVRILVENNADLNAKDSDKVTLMHWAAENGRTEIVRILAENNADVNAKNKNNEVKNC</sequence>
<keyword evidence="5" id="KW-1185">Reference proteome</keyword>
<dbReference type="SMART" id="SM00248">
    <property type="entry name" value="ANK"/>
    <property type="match status" value="3"/>
</dbReference>
<dbReference type="Gene3D" id="1.25.40.20">
    <property type="entry name" value="Ankyrin repeat-containing domain"/>
    <property type="match status" value="1"/>
</dbReference>
<dbReference type="InterPro" id="IPR036770">
    <property type="entry name" value="Ankyrin_rpt-contain_sf"/>
</dbReference>
<dbReference type="Proteomes" id="UP000274131">
    <property type="component" value="Unassembled WGS sequence"/>
</dbReference>
<feature type="repeat" description="ANK" evidence="3">
    <location>
        <begin position="106"/>
        <end position="138"/>
    </location>
</feature>
<evidence type="ECO:0000313" key="6">
    <source>
        <dbReference type="WBParaSite" id="EVEC_0000063401-mRNA-1"/>
    </source>
</evidence>
<reference evidence="6" key="1">
    <citation type="submission" date="2017-02" db="UniProtKB">
        <authorList>
            <consortium name="WormBaseParasite"/>
        </authorList>
    </citation>
    <scope>IDENTIFICATION</scope>
</reference>
<accession>A0A0N4UTL2</accession>
<reference evidence="4 5" key="2">
    <citation type="submission" date="2018-10" db="EMBL/GenBank/DDBJ databases">
        <authorList>
            <consortium name="Pathogen Informatics"/>
        </authorList>
    </citation>
    <scope>NUCLEOTIDE SEQUENCE [LARGE SCALE GENOMIC DNA]</scope>
</reference>
<dbReference type="AlphaFoldDB" id="A0A0N4UTL2"/>
<evidence type="ECO:0000256" key="2">
    <source>
        <dbReference type="ARBA" id="ARBA00023043"/>
    </source>
</evidence>
<evidence type="ECO:0000313" key="5">
    <source>
        <dbReference type="Proteomes" id="UP000274131"/>
    </source>
</evidence>
<gene>
    <name evidence="4" type="ORF">EVEC_LOCUS427</name>
</gene>
<keyword evidence="1" id="KW-0677">Repeat</keyword>
<dbReference type="PANTHER" id="PTHR24180:SF45">
    <property type="entry name" value="POLY [ADP-RIBOSE] POLYMERASE TANKYRASE"/>
    <property type="match status" value="1"/>
</dbReference>
<feature type="repeat" description="ANK" evidence="3">
    <location>
        <begin position="73"/>
        <end position="105"/>
    </location>
</feature>
<dbReference type="PROSITE" id="PS50297">
    <property type="entry name" value="ANK_REP_REGION"/>
    <property type="match status" value="2"/>
</dbReference>
<name>A0A0N4UTL2_ENTVE</name>
<dbReference type="Pfam" id="PF00023">
    <property type="entry name" value="Ank"/>
    <property type="match status" value="1"/>
</dbReference>
<dbReference type="Pfam" id="PF12796">
    <property type="entry name" value="Ank_2"/>
    <property type="match status" value="1"/>
</dbReference>
<dbReference type="EMBL" id="UXUI01000628">
    <property type="protein sequence ID" value="VDD85284.1"/>
    <property type="molecule type" value="Genomic_DNA"/>
</dbReference>
<evidence type="ECO:0000256" key="1">
    <source>
        <dbReference type="ARBA" id="ARBA00022737"/>
    </source>
</evidence>
<dbReference type="InterPro" id="IPR051637">
    <property type="entry name" value="Ank_repeat_dom-contain_49"/>
</dbReference>
<organism evidence="6">
    <name type="scientific">Enterobius vermicularis</name>
    <name type="common">Human pinworm</name>
    <dbReference type="NCBI Taxonomy" id="51028"/>
    <lineage>
        <taxon>Eukaryota</taxon>
        <taxon>Metazoa</taxon>
        <taxon>Ecdysozoa</taxon>
        <taxon>Nematoda</taxon>
        <taxon>Chromadorea</taxon>
        <taxon>Rhabditida</taxon>
        <taxon>Spirurina</taxon>
        <taxon>Oxyuridomorpha</taxon>
        <taxon>Oxyuroidea</taxon>
        <taxon>Oxyuridae</taxon>
        <taxon>Enterobius</taxon>
    </lineage>
</organism>
<dbReference type="STRING" id="51028.A0A0N4UTL2"/>
<dbReference type="PANTHER" id="PTHR24180">
    <property type="entry name" value="CYCLIN-DEPENDENT KINASE INHIBITOR 2C-RELATED"/>
    <property type="match status" value="1"/>
</dbReference>